<organism evidence="1 2">
    <name type="scientific">Caballeronia sordidicola</name>
    <name type="common">Burkholderia sordidicola</name>
    <dbReference type="NCBI Taxonomy" id="196367"/>
    <lineage>
        <taxon>Bacteria</taxon>
        <taxon>Pseudomonadati</taxon>
        <taxon>Pseudomonadota</taxon>
        <taxon>Betaproteobacteria</taxon>
        <taxon>Burkholderiales</taxon>
        <taxon>Burkholderiaceae</taxon>
        <taxon>Caballeronia</taxon>
    </lineage>
</organism>
<name>A0A242MDN4_CABSO</name>
<evidence type="ECO:0000313" key="2">
    <source>
        <dbReference type="Proteomes" id="UP000195221"/>
    </source>
</evidence>
<reference evidence="1 2" key="1">
    <citation type="submission" date="2017-03" db="EMBL/GenBank/DDBJ databases">
        <title>Genome analysis of strain PAMC 26577.</title>
        <authorList>
            <person name="Oh H.-M."/>
            <person name="Yang J.-A."/>
        </authorList>
    </citation>
    <scope>NUCLEOTIDE SEQUENCE [LARGE SCALE GENOMIC DNA]</scope>
    <source>
        <strain evidence="1 2">PAMC 26577</strain>
    </source>
</reference>
<gene>
    <name evidence="1" type="ORF">PAMC26577_30620</name>
</gene>
<dbReference type="Proteomes" id="UP000195221">
    <property type="component" value="Unassembled WGS sequence"/>
</dbReference>
<evidence type="ECO:0000313" key="1">
    <source>
        <dbReference type="EMBL" id="OTP69395.1"/>
    </source>
</evidence>
<protein>
    <submittedName>
        <fullName evidence="1">Uncharacterized protein</fullName>
    </submittedName>
</protein>
<accession>A0A242MDN4</accession>
<dbReference type="EMBL" id="NBTZ01000115">
    <property type="protein sequence ID" value="OTP69395.1"/>
    <property type="molecule type" value="Genomic_DNA"/>
</dbReference>
<dbReference type="AlphaFoldDB" id="A0A242MDN4"/>
<comment type="caution">
    <text evidence="1">The sequence shown here is derived from an EMBL/GenBank/DDBJ whole genome shotgun (WGS) entry which is preliminary data.</text>
</comment>
<sequence>MQLELAREVFMETAAGIVGKHPQDEKVRKFFNALVGSVVRAAPVTDVAALKVKQIIRAAK</sequence>
<proteinExistence type="predicted"/>